<sequence length="412" mass="40610">MIRHACRLVIGFAVALAMTFTTAAVAGTANAAPAAAPAPAAAAVNCSSQQAAYNAALAHQRELGTKLHRAKARLKVAKHQLHKAQRHHQAAKVHRLKAKVKKLKKRVHRLYNQRQTARTATQAAHTALTTCQAGGGGGGGTGDPIQSLCDAGIPQAVCDALAGLVGGGLPSDLSLQALCDAVPQLQPICDAAGGGGLPTDPSALTDLLKPLLDAIGLGDLLGGGLPSDLTSIQALCDAGAPQPVCDALAGLAGGGLPSDVSLQALCDAVPQAQALCDAVNGGGLPSDPTDLTALLSPVLDALGLGGLLGGLPLSELTSIQAICDAGAPQQICDALAGEVPGGAGLPSAVTLQQLCDAAPEAQSLCDAVNGGGLPSDPTALTGLLTPVLQGLGLGNLLDLLGGILPPPGRAAA</sequence>
<feature type="chain" id="PRO_5046649218" description="Secreted protein" evidence="2">
    <location>
        <begin position="24"/>
        <end position="412"/>
    </location>
</feature>
<feature type="coiled-coil region" evidence="1">
    <location>
        <begin position="67"/>
        <end position="120"/>
    </location>
</feature>
<keyword evidence="2" id="KW-0732">Signal</keyword>
<protein>
    <recommendedName>
        <fullName evidence="5">Secreted protein</fullName>
    </recommendedName>
</protein>
<keyword evidence="1" id="KW-0175">Coiled coil</keyword>
<accession>A0ABP7IS10</accession>
<feature type="signal peptide" evidence="2">
    <location>
        <begin position="1"/>
        <end position="23"/>
    </location>
</feature>
<evidence type="ECO:0008006" key="5">
    <source>
        <dbReference type="Google" id="ProtNLM"/>
    </source>
</evidence>
<evidence type="ECO:0000256" key="2">
    <source>
        <dbReference type="SAM" id="SignalP"/>
    </source>
</evidence>
<gene>
    <name evidence="3" type="ORF">GCM10022242_28190</name>
</gene>
<dbReference type="Proteomes" id="UP001501821">
    <property type="component" value="Unassembled WGS sequence"/>
</dbReference>
<keyword evidence="4" id="KW-1185">Reference proteome</keyword>
<evidence type="ECO:0000313" key="3">
    <source>
        <dbReference type="EMBL" id="GAA3825162.1"/>
    </source>
</evidence>
<organism evidence="3 4">
    <name type="scientific">Nocardioides panacisoli</name>
    <dbReference type="NCBI Taxonomy" id="627624"/>
    <lineage>
        <taxon>Bacteria</taxon>
        <taxon>Bacillati</taxon>
        <taxon>Actinomycetota</taxon>
        <taxon>Actinomycetes</taxon>
        <taxon>Propionibacteriales</taxon>
        <taxon>Nocardioidaceae</taxon>
        <taxon>Nocardioides</taxon>
    </lineage>
</organism>
<comment type="caution">
    <text evidence="3">The sequence shown here is derived from an EMBL/GenBank/DDBJ whole genome shotgun (WGS) entry which is preliminary data.</text>
</comment>
<evidence type="ECO:0000256" key="1">
    <source>
        <dbReference type="SAM" id="Coils"/>
    </source>
</evidence>
<dbReference type="EMBL" id="BAABAH010000010">
    <property type="protein sequence ID" value="GAA3825162.1"/>
    <property type="molecule type" value="Genomic_DNA"/>
</dbReference>
<proteinExistence type="predicted"/>
<dbReference type="RefSeq" id="WP_344776497.1">
    <property type="nucleotide sequence ID" value="NZ_BAABAH010000010.1"/>
</dbReference>
<reference evidence="4" key="1">
    <citation type="journal article" date="2019" name="Int. J. Syst. Evol. Microbiol.">
        <title>The Global Catalogue of Microorganisms (GCM) 10K type strain sequencing project: providing services to taxonomists for standard genome sequencing and annotation.</title>
        <authorList>
            <consortium name="The Broad Institute Genomics Platform"/>
            <consortium name="The Broad Institute Genome Sequencing Center for Infectious Disease"/>
            <person name="Wu L."/>
            <person name="Ma J."/>
        </authorList>
    </citation>
    <scope>NUCLEOTIDE SEQUENCE [LARGE SCALE GENOMIC DNA]</scope>
    <source>
        <strain evidence="4">JCM 16953</strain>
    </source>
</reference>
<name>A0ABP7IS10_9ACTN</name>
<evidence type="ECO:0000313" key="4">
    <source>
        <dbReference type="Proteomes" id="UP001501821"/>
    </source>
</evidence>